<dbReference type="OrthoDB" id="10265679at2759"/>
<accession>A0A2P6VMZ0</accession>
<dbReference type="GO" id="GO:0035869">
    <property type="term" value="C:ciliary transition zone"/>
    <property type="evidence" value="ECO:0007669"/>
    <property type="project" value="TreeGrafter"/>
</dbReference>
<dbReference type="EMBL" id="LHPF02000002">
    <property type="protein sequence ID" value="PSC75449.1"/>
    <property type="molecule type" value="Genomic_DNA"/>
</dbReference>
<feature type="region of interest" description="Disordered" evidence="1">
    <location>
        <begin position="443"/>
        <end position="471"/>
    </location>
</feature>
<dbReference type="InterPro" id="IPR008658">
    <property type="entry name" value="KAP3"/>
</dbReference>
<name>A0A2P6VMZ0_9CHLO</name>
<gene>
    <name evidence="2" type="ORF">C2E20_1398</name>
</gene>
<dbReference type="InterPro" id="IPR011989">
    <property type="entry name" value="ARM-like"/>
</dbReference>
<dbReference type="SUPFAM" id="SSF48371">
    <property type="entry name" value="ARM repeat"/>
    <property type="match status" value="1"/>
</dbReference>
<sequence length="854" mass="89028">MSDGPRRKIRPGKLELGSDGRSLEVHYESLEVATLPNGQEILQSTKQGVKRIRFELPEDGDFGTLAGRIVTACKLLHAGRTAEVEALLEAAAEQQAAAVAAAADVPQLQQHEQPLEARRAVSDLDLQLLRQQQQQYLAAAAASATQVLAAAAATARLDRLDEYLEALYEEDLESKAGAAAAVAHLLRDPRCLGPLLAHTALLQALARLLREDARSSPDLCLALLMAFFALSHLPAAQPLLVQNQVGSLTMELLDLELRRSEHWQQREGVAVADVGAKLRSGEPLGGGEARLAAALARQEPVLYVGLSLLLNMAEADVGIEAKMVKKGLLSLLVLLLDRGSPQLLLLGVTFLRRLSLFADNCAPLRQAELVGLLVGLLQLPGSCATSGGGDGDGQKGDVRLLSSILCLLHNLSFDEGMRQQMVEAGLIAKAVELLKAEALDGSSAAGGGSSGGTHGGRSSGTANSSSSGGQGPPLRQLALGLLYHLSLQDRHRSMFLYTDAPAALHAMLLLAAPPLRASCPELAALLVSLAGSQRMAEEMARGGRLEALLALVLGPAERPLAVQQPGSGSGGGVAAAAQPAGGPMAQDEMLWRLLRAMAEHDSEPLRARFGPALHRLARLLQSGALPAPAFLEALGCLARLDIPSFDYAGLLRATQLPAFLAGLVAANGAAGAGGGGGGGGSGGSAAERSSVLLAVVEAVGVLCADEACAGVLASAGLVDALHSLMLVRMEDEAFVLATTAAAARLLTQPSSRAVLLAHPEVAARFAELLQHSMREIAHAADVALDAVAAGSEEWATSVRRLRFETHNAAWLHLVRSLEGGELASTHEQQEQELEQGEPVIGAFWPPGGSVVATM</sequence>
<dbReference type="InterPro" id="IPR016024">
    <property type="entry name" value="ARM-type_fold"/>
</dbReference>
<dbReference type="AlphaFoldDB" id="A0A2P6VMZ0"/>
<dbReference type="InterPro" id="IPR000225">
    <property type="entry name" value="Armadillo"/>
</dbReference>
<dbReference type="PANTHER" id="PTHR15605">
    <property type="entry name" value="KINESIN-ASSOCIATED PROTEINS"/>
    <property type="match status" value="1"/>
</dbReference>
<dbReference type="GO" id="GO:0044782">
    <property type="term" value="P:cilium organization"/>
    <property type="evidence" value="ECO:0007669"/>
    <property type="project" value="TreeGrafter"/>
</dbReference>
<evidence type="ECO:0000313" key="3">
    <source>
        <dbReference type="Proteomes" id="UP000239649"/>
    </source>
</evidence>
<dbReference type="STRING" id="554055.A0A2P6VMZ0"/>
<dbReference type="PANTHER" id="PTHR15605:SF2">
    <property type="entry name" value="KINESIN-ASSOCIATED PROTEIN 3"/>
    <property type="match status" value="1"/>
</dbReference>
<dbReference type="Pfam" id="PF05804">
    <property type="entry name" value="KAP"/>
    <property type="match status" value="2"/>
</dbReference>
<dbReference type="SMART" id="SM00185">
    <property type="entry name" value="ARM"/>
    <property type="match status" value="3"/>
</dbReference>
<organism evidence="2 3">
    <name type="scientific">Micractinium conductrix</name>
    <dbReference type="NCBI Taxonomy" id="554055"/>
    <lineage>
        <taxon>Eukaryota</taxon>
        <taxon>Viridiplantae</taxon>
        <taxon>Chlorophyta</taxon>
        <taxon>core chlorophytes</taxon>
        <taxon>Trebouxiophyceae</taxon>
        <taxon>Chlorellales</taxon>
        <taxon>Chlorellaceae</taxon>
        <taxon>Chlorella clade</taxon>
        <taxon>Micractinium</taxon>
    </lineage>
</organism>
<dbReference type="Proteomes" id="UP000239649">
    <property type="component" value="Unassembled WGS sequence"/>
</dbReference>
<reference evidence="2 3" key="1">
    <citation type="journal article" date="2018" name="Plant J.">
        <title>Genome sequences of Chlorella sorokiniana UTEX 1602 and Micractinium conductrix SAG 241.80: implications to maltose excretion by a green alga.</title>
        <authorList>
            <person name="Arriola M.B."/>
            <person name="Velmurugan N."/>
            <person name="Zhang Y."/>
            <person name="Plunkett M.H."/>
            <person name="Hondzo H."/>
            <person name="Barney B.M."/>
        </authorList>
    </citation>
    <scope>NUCLEOTIDE SEQUENCE [LARGE SCALE GENOMIC DNA]</scope>
    <source>
        <strain evidence="2 3">SAG 241.80</strain>
    </source>
</reference>
<proteinExistence type="predicted"/>
<comment type="caution">
    <text evidence="2">The sequence shown here is derived from an EMBL/GenBank/DDBJ whole genome shotgun (WGS) entry which is preliminary data.</text>
</comment>
<dbReference type="GO" id="GO:0005930">
    <property type="term" value="C:axoneme"/>
    <property type="evidence" value="ECO:0007669"/>
    <property type="project" value="TreeGrafter"/>
</dbReference>
<protein>
    <submittedName>
        <fullName evidence="2">Kinesin-associated 3 isoform X1</fullName>
    </submittedName>
</protein>
<keyword evidence="3" id="KW-1185">Reference proteome</keyword>
<dbReference type="SMART" id="SM01297">
    <property type="entry name" value="KAP"/>
    <property type="match status" value="1"/>
</dbReference>
<dbReference type="GO" id="GO:0007018">
    <property type="term" value="P:microtubule-based movement"/>
    <property type="evidence" value="ECO:0007669"/>
    <property type="project" value="TreeGrafter"/>
</dbReference>
<feature type="compositionally biased region" description="Gly residues" evidence="1">
    <location>
        <begin position="444"/>
        <end position="458"/>
    </location>
</feature>
<evidence type="ECO:0000256" key="1">
    <source>
        <dbReference type="SAM" id="MobiDB-lite"/>
    </source>
</evidence>
<evidence type="ECO:0000313" key="2">
    <source>
        <dbReference type="EMBL" id="PSC75449.1"/>
    </source>
</evidence>
<dbReference type="GO" id="GO:0016939">
    <property type="term" value="C:kinesin II complex"/>
    <property type="evidence" value="ECO:0007669"/>
    <property type="project" value="TreeGrafter"/>
</dbReference>
<dbReference type="GO" id="GO:0019894">
    <property type="term" value="F:kinesin binding"/>
    <property type="evidence" value="ECO:0007669"/>
    <property type="project" value="InterPro"/>
</dbReference>
<dbReference type="Gene3D" id="1.25.10.10">
    <property type="entry name" value="Leucine-rich Repeat Variant"/>
    <property type="match status" value="1"/>
</dbReference>